<evidence type="ECO:0000256" key="3">
    <source>
        <dbReference type="ARBA" id="ARBA00022448"/>
    </source>
</evidence>
<feature type="transmembrane region" description="Helical" evidence="10">
    <location>
        <begin position="83"/>
        <end position="103"/>
    </location>
</feature>
<keyword evidence="7 10" id="KW-0472">Membrane</keyword>
<dbReference type="Proteomes" id="UP001225598">
    <property type="component" value="Chromosome"/>
</dbReference>
<dbReference type="EMBL" id="CP126969">
    <property type="protein sequence ID" value="WIM68027.1"/>
    <property type="molecule type" value="Genomic_DNA"/>
</dbReference>
<evidence type="ECO:0000256" key="8">
    <source>
        <dbReference type="ARBA" id="ARBA00023251"/>
    </source>
</evidence>
<accession>A0ABY8VFY6</accession>
<dbReference type="PANTHER" id="PTHR30561">
    <property type="entry name" value="SMR FAMILY PROTON-DEPENDENT DRUG EFFLUX TRANSPORTER SUGE"/>
    <property type="match status" value="1"/>
</dbReference>
<proteinExistence type="inferred from homology"/>
<organism evidence="11 12">
    <name type="scientific">Corynebacterium breve</name>
    <dbReference type="NCBI Taxonomy" id="3049799"/>
    <lineage>
        <taxon>Bacteria</taxon>
        <taxon>Bacillati</taxon>
        <taxon>Actinomycetota</taxon>
        <taxon>Actinomycetes</taxon>
        <taxon>Mycobacteriales</taxon>
        <taxon>Corynebacteriaceae</taxon>
        <taxon>Corynebacterium</taxon>
    </lineage>
</organism>
<feature type="transmembrane region" description="Helical" evidence="10">
    <location>
        <begin position="57"/>
        <end position="77"/>
    </location>
</feature>
<keyword evidence="4" id="KW-1003">Cell membrane</keyword>
<evidence type="ECO:0000313" key="12">
    <source>
        <dbReference type="Proteomes" id="UP001225598"/>
    </source>
</evidence>
<reference evidence="11 12" key="1">
    <citation type="submission" date="2023-05" db="EMBL/GenBank/DDBJ databases">
        <title>Corynebacterium suedekumii sp. nov. and Corynebacterium breve sp. nov. isolated from raw cow's milk.</title>
        <authorList>
            <person name="Baer M.K."/>
            <person name="Mehl L."/>
            <person name="Hellmuth R."/>
            <person name="Marke G."/>
            <person name="Lipski A."/>
        </authorList>
    </citation>
    <scope>NUCLEOTIDE SEQUENCE [LARGE SCALE GENOMIC DNA]</scope>
    <source>
        <strain evidence="11 12">R4</strain>
    </source>
</reference>
<keyword evidence="8" id="KW-0046">Antibiotic resistance</keyword>
<keyword evidence="6 10" id="KW-1133">Transmembrane helix</keyword>
<evidence type="ECO:0000256" key="10">
    <source>
        <dbReference type="SAM" id="Phobius"/>
    </source>
</evidence>
<keyword evidence="3" id="KW-0813">Transport</keyword>
<name>A0ABY8VFY6_9CORY</name>
<dbReference type="InterPro" id="IPR045324">
    <property type="entry name" value="Small_multidrug_res"/>
</dbReference>
<evidence type="ECO:0000256" key="6">
    <source>
        <dbReference type="ARBA" id="ARBA00022989"/>
    </source>
</evidence>
<dbReference type="InterPro" id="IPR037185">
    <property type="entry name" value="EmrE-like"/>
</dbReference>
<keyword evidence="12" id="KW-1185">Reference proteome</keyword>
<dbReference type="RefSeq" id="WP_284825350.1">
    <property type="nucleotide sequence ID" value="NZ_CP126969.1"/>
</dbReference>
<protein>
    <submittedName>
        <fullName evidence="11">SMR family transporter</fullName>
    </submittedName>
</protein>
<evidence type="ECO:0000256" key="9">
    <source>
        <dbReference type="RuleBase" id="RU003942"/>
    </source>
</evidence>
<dbReference type="SUPFAM" id="SSF103481">
    <property type="entry name" value="Multidrug resistance efflux transporter EmrE"/>
    <property type="match status" value="1"/>
</dbReference>
<evidence type="ECO:0000256" key="4">
    <source>
        <dbReference type="ARBA" id="ARBA00022475"/>
    </source>
</evidence>
<dbReference type="InterPro" id="IPR000390">
    <property type="entry name" value="Small_drug/metabolite_transptr"/>
</dbReference>
<evidence type="ECO:0000256" key="5">
    <source>
        <dbReference type="ARBA" id="ARBA00022692"/>
    </source>
</evidence>
<evidence type="ECO:0000313" key="11">
    <source>
        <dbReference type="EMBL" id="WIM68027.1"/>
    </source>
</evidence>
<gene>
    <name evidence="11" type="ORF">QP027_01095</name>
</gene>
<keyword evidence="5 9" id="KW-0812">Transmembrane</keyword>
<feature type="transmembrane region" description="Helical" evidence="10">
    <location>
        <begin position="33"/>
        <end position="50"/>
    </location>
</feature>
<comment type="subcellular location">
    <subcellularLocation>
        <location evidence="1 9">Cell membrane</location>
        <topology evidence="1 9">Multi-pass membrane protein</topology>
    </subcellularLocation>
</comment>
<evidence type="ECO:0000256" key="1">
    <source>
        <dbReference type="ARBA" id="ARBA00004651"/>
    </source>
</evidence>
<evidence type="ECO:0000256" key="7">
    <source>
        <dbReference type="ARBA" id="ARBA00023136"/>
    </source>
</evidence>
<sequence length="105" mass="10899">MNWFILIGSGLFEGVWANALAKTEGFTKLWPSLVFLVALVISMGGLAWAMRSISAGTAYAVWAGVGAAAAVIIAIAMGEESVSVLKILFLVMIVAGIVGLQVVSN</sequence>
<dbReference type="Pfam" id="PF00893">
    <property type="entry name" value="Multi_Drug_Res"/>
    <property type="match status" value="1"/>
</dbReference>
<evidence type="ECO:0000256" key="2">
    <source>
        <dbReference type="ARBA" id="ARBA00007822"/>
    </source>
</evidence>
<dbReference type="PANTHER" id="PTHR30561:SF0">
    <property type="entry name" value="GUANIDINIUM EXPORTER"/>
    <property type="match status" value="1"/>
</dbReference>
<comment type="similarity">
    <text evidence="2">Belongs to the drug/metabolite transporter (DMT) superfamily. Small multidrug resistance (SMR) (TC 2.A.7.1) family. Mmr subfamily.</text>
</comment>
<dbReference type="Gene3D" id="1.10.3730.20">
    <property type="match status" value="1"/>
</dbReference>